<keyword evidence="4 7" id="KW-0812">Transmembrane</keyword>
<feature type="transmembrane region" description="Helical" evidence="7">
    <location>
        <begin position="6"/>
        <end position="26"/>
    </location>
</feature>
<feature type="transmembrane region" description="Helical" evidence="7">
    <location>
        <begin position="33"/>
        <end position="51"/>
    </location>
</feature>
<comment type="similarity">
    <text evidence="2">Belongs to the UPF0410 family.</text>
</comment>
<keyword evidence="3" id="KW-1003">Cell membrane</keyword>
<keyword evidence="6 7" id="KW-0472">Membrane</keyword>
<dbReference type="Proteomes" id="UP000542353">
    <property type="component" value="Unassembled WGS sequence"/>
</dbReference>
<organism evidence="8 9">
    <name type="scientific">Rhodopseudomonas rhenobacensis</name>
    <dbReference type="NCBI Taxonomy" id="87461"/>
    <lineage>
        <taxon>Bacteria</taxon>
        <taxon>Pseudomonadati</taxon>
        <taxon>Pseudomonadota</taxon>
        <taxon>Alphaproteobacteria</taxon>
        <taxon>Hyphomicrobiales</taxon>
        <taxon>Nitrobacteraceae</taxon>
        <taxon>Rhodopseudomonas</taxon>
    </lineage>
</organism>
<sequence>MHLSNESLLVIVFVGIVAGWLAGLIVRGTGFGLIGDLIIGVGGALLASLLFPRLGLHLGSGLVSAIIYSAIGAVLLLLIVRLIRGRGRF</sequence>
<protein>
    <submittedName>
        <fullName evidence="8">Putative membrane protein YeaQ/YmgE (Transglycosylase-associated protein family)</fullName>
    </submittedName>
</protein>
<evidence type="ECO:0000256" key="6">
    <source>
        <dbReference type="ARBA" id="ARBA00023136"/>
    </source>
</evidence>
<accession>A0A7W7Z567</accession>
<evidence type="ECO:0000256" key="7">
    <source>
        <dbReference type="SAM" id="Phobius"/>
    </source>
</evidence>
<dbReference type="EMBL" id="JACHIH010000018">
    <property type="protein sequence ID" value="MBB5048218.1"/>
    <property type="molecule type" value="Genomic_DNA"/>
</dbReference>
<dbReference type="InterPro" id="IPR007341">
    <property type="entry name" value="Transgly_assoc"/>
</dbReference>
<evidence type="ECO:0000313" key="8">
    <source>
        <dbReference type="EMBL" id="MBB5048218.1"/>
    </source>
</evidence>
<dbReference type="RefSeq" id="WP_184258740.1">
    <property type="nucleotide sequence ID" value="NZ_JACHIH010000018.1"/>
</dbReference>
<dbReference type="Pfam" id="PF04226">
    <property type="entry name" value="Transgly_assoc"/>
    <property type="match status" value="1"/>
</dbReference>
<keyword evidence="9" id="KW-1185">Reference proteome</keyword>
<dbReference type="PANTHER" id="PTHR33884:SF3">
    <property type="entry name" value="UPF0410 PROTEIN YMGE"/>
    <property type="match status" value="1"/>
</dbReference>
<evidence type="ECO:0000256" key="2">
    <source>
        <dbReference type="ARBA" id="ARBA00011006"/>
    </source>
</evidence>
<evidence type="ECO:0000256" key="1">
    <source>
        <dbReference type="ARBA" id="ARBA00004651"/>
    </source>
</evidence>
<proteinExistence type="inferred from homology"/>
<evidence type="ECO:0000256" key="4">
    <source>
        <dbReference type="ARBA" id="ARBA00022692"/>
    </source>
</evidence>
<name>A0A7W7Z567_9BRAD</name>
<dbReference type="PANTHER" id="PTHR33884">
    <property type="entry name" value="UPF0410 PROTEIN YMGE"/>
    <property type="match status" value="1"/>
</dbReference>
<evidence type="ECO:0000256" key="3">
    <source>
        <dbReference type="ARBA" id="ARBA00022475"/>
    </source>
</evidence>
<comment type="caution">
    <text evidence="8">The sequence shown here is derived from an EMBL/GenBank/DDBJ whole genome shotgun (WGS) entry which is preliminary data.</text>
</comment>
<evidence type="ECO:0000256" key="5">
    <source>
        <dbReference type="ARBA" id="ARBA00022989"/>
    </source>
</evidence>
<comment type="subcellular location">
    <subcellularLocation>
        <location evidence="1">Cell membrane</location>
        <topology evidence="1">Multi-pass membrane protein</topology>
    </subcellularLocation>
</comment>
<gene>
    <name evidence="8" type="ORF">HNR60_002980</name>
</gene>
<feature type="transmembrane region" description="Helical" evidence="7">
    <location>
        <begin position="63"/>
        <end position="83"/>
    </location>
</feature>
<dbReference type="GO" id="GO:0005886">
    <property type="term" value="C:plasma membrane"/>
    <property type="evidence" value="ECO:0007669"/>
    <property type="project" value="UniProtKB-SubCell"/>
</dbReference>
<reference evidence="8 9" key="1">
    <citation type="submission" date="2020-08" db="EMBL/GenBank/DDBJ databases">
        <title>Genomic Encyclopedia of Type Strains, Phase IV (KMG-IV): sequencing the most valuable type-strain genomes for metagenomic binning, comparative biology and taxonomic classification.</title>
        <authorList>
            <person name="Goeker M."/>
        </authorList>
    </citation>
    <scope>NUCLEOTIDE SEQUENCE [LARGE SCALE GENOMIC DNA]</scope>
    <source>
        <strain evidence="8 9">DSM 12706</strain>
    </source>
</reference>
<keyword evidence="5 7" id="KW-1133">Transmembrane helix</keyword>
<dbReference type="AlphaFoldDB" id="A0A7W7Z567"/>
<evidence type="ECO:0000313" key="9">
    <source>
        <dbReference type="Proteomes" id="UP000542353"/>
    </source>
</evidence>